<dbReference type="InterPro" id="IPR004605">
    <property type="entry name" value="DNA_helicase_Holl-junc_RuvB"/>
</dbReference>
<keyword evidence="2" id="KW-0378">Hydrolase</keyword>
<dbReference type="GO" id="GO:0009378">
    <property type="term" value="F:four-way junction helicase activity"/>
    <property type="evidence" value="ECO:0007669"/>
    <property type="project" value="InterPro"/>
</dbReference>
<proteinExistence type="predicted"/>
<dbReference type="Pfam" id="PF05491">
    <property type="entry name" value="WHD_RuvB"/>
    <property type="match status" value="1"/>
</dbReference>
<feature type="non-terminal residue" evidence="2">
    <location>
        <position position="1"/>
    </location>
</feature>
<evidence type="ECO:0000259" key="1">
    <source>
        <dbReference type="Pfam" id="PF05491"/>
    </source>
</evidence>
<dbReference type="InterPro" id="IPR036390">
    <property type="entry name" value="WH_DNA-bd_sf"/>
</dbReference>
<comment type="caution">
    <text evidence="2">The sequence shown here is derived from an EMBL/GenBank/DDBJ whole genome shotgun (WGS) entry which is preliminary data.</text>
</comment>
<dbReference type="Gene3D" id="1.10.10.10">
    <property type="entry name" value="Winged helix-like DNA-binding domain superfamily/Winged helix DNA-binding domain"/>
    <property type="match status" value="1"/>
</dbReference>
<evidence type="ECO:0000313" key="2">
    <source>
        <dbReference type="EMBL" id="PIT86250.1"/>
    </source>
</evidence>
<dbReference type="GO" id="GO:0003677">
    <property type="term" value="F:DNA binding"/>
    <property type="evidence" value="ECO:0007669"/>
    <property type="project" value="InterPro"/>
</dbReference>
<dbReference type="EMBL" id="PFBZ01000183">
    <property type="protein sequence ID" value="PIT86250.1"/>
    <property type="molecule type" value="Genomic_DNA"/>
</dbReference>
<keyword evidence="2" id="KW-0347">Helicase</keyword>
<dbReference type="AlphaFoldDB" id="A0A2M6W0K5"/>
<accession>A0A2M6W0K5</accession>
<sequence length="47" mass="5284">LAAAVAEEMDTIETIYEPYLLQTGMIERTPRGRKITKTAHIHLNTSV</sequence>
<dbReference type="InterPro" id="IPR008823">
    <property type="entry name" value="RuvB_wg_C"/>
</dbReference>
<protein>
    <submittedName>
        <fullName evidence="2">Holliday junction branch migration DNA helicase RuvB</fullName>
    </submittedName>
</protein>
<feature type="domain" description="RuvB winged helix C-terminal" evidence="1">
    <location>
        <begin position="1"/>
        <end position="43"/>
    </location>
</feature>
<organism evidence="2 3">
    <name type="scientific">Candidatus Magasanikbacteria bacterium CG10_big_fil_rev_8_21_14_0_10_43_6</name>
    <dbReference type="NCBI Taxonomy" id="1974650"/>
    <lineage>
        <taxon>Bacteria</taxon>
        <taxon>Candidatus Magasanikiibacteriota</taxon>
    </lineage>
</organism>
<dbReference type="PANTHER" id="PTHR42848:SF1">
    <property type="entry name" value="HOLLIDAY JUNCTION BRANCH MIGRATION COMPLEX SUBUNIT RUVB"/>
    <property type="match status" value="1"/>
</dbReference>
<dbReference type="GO" id="GO:0006310">
    <property type="term" value="P:DNA recombination"/>
    <property type="evidence" value="ECO:0007669"/>
    <property type="project" value="InterPro"/>
</dbReference>
<evidence type="ECO:0000313" key="3">
    <source>
        <dbReference type="Proteomes" id="UP000229362"/>
    </source>
</evidence>
<dbReference type="PANTHER" id="PTHR42848">
    <property type="match status" value="1"/>
</dbReference>
<dbReference type="InterPro" id="IPR036388">
    <property type="entry name" value="WH-like_DNA-bd_sf"/>
</dbReference>
<keyword evidence="2" id="KW-0067">ATP-binding</keyword>
<name>A0A2M6W0K5_9BACT</name>
<dbReference type="SUPFAM" id="SSF46785">
    <property type="entry name" value="Winged helix' DNA-binding domain"/>
    <property type="match status" value="1"/>
</dbReference>
<gene>
    <name evidence="2" type="ORF">COU33_04250</name>
</gene>
<keyword evidence="2" id="KW-0547">Nucleotide-binding</keyword>
<dbReference type="GO" id="GO:0005524">
    <property type="term" value="F:ATP binding"/>
    <property type="evidence" value="ECO:0007669"/>
    <property type="project" value="InterPro"/>
</dbReference>
<dbReference type="Proteomes" id="UP000229362">
    <property type="component" value="Unassembled WGS sequence"/>
</dbReference>
<dbReference type="GO" id="GO:0006281">
    <property type="term" value="P:DNA repair"/>
    <property type="evidence" value="ECO:0007669"/>
    <property type="project" value="InterPro"/>
</dbReference>
<reference evidence="3" key="1">
    <citation type="submission" date="2017-09" db="EMBL/GenBank/DDBJ databases">
        <title>Depth-based differentiation of microbial function through sediment-hosted aquifers and enrichment of novel symbionts in the deep terrestrial subsurface.</title>
        <authorList>
            <person name="Probst A.J."/>
            <person name="Ladd B."/>
            <person name="Jarett J.K."/>
            <person name="Geller-Mcgrath D.E."/>
            <person name="Sieber C.M.K."/>
            <person name="Emerson J.B."/>
            <person name="Anantharaman K."/>
            <person name="Thomas B.C."/>
            <person name="Malmstrom R."/>
            <person name="Stieglmeier M."/>
            <person name="Klingl A."/>
            <person name="Woyke T."/>
            <person name="Ryan C.M."/>
            <person name="Banfield J.F."/>
        </authorList>
    </citation>
    <scope>NUCLEOTIDE SEQUENCE [LARGE SCALE GENOMIC DNA]</scope>
</reference>